<dbReference type="AlphaFoldDB" id="A0A401UZV3"/>
<dbReference type="RefSeq" id="WP_160142870.1">
    <property type="nucleotide sequence ID" value="NZ_BHYL01000126.1"/>
</dbReference>
<name>A0A401UZV3_9CELL</name>
<protein>
    <submittedName>
        <fullName evidence="2">Uncharacterized protein</fullName>
    </submittedName>
</protein>
<evidence type="ECO:0000256" key="1">
    <source>
        <dbReference type="SAM" id="MobiDB-lite"/>
    </source>
</evidence>
<gene>
    <name evidence="2" type="ORF">CTKZ_17890</name>
</gene>
<organism evidence="2 3">
    <name type="scientific">Cellulomonas algicola</name>
    <dbReference type="NCBI Taxonomy" id="2071633"/>
    <lineage>
        <taxon>Bacteria</taxon>
        <taxon>Bacillati</taxon>
        <taxon>Actinomycetota</taxon>
        <taxon>Actinomycetes</taxon>
        <taxon>Micrococcales</taxon>
        <taxon>Cellulomonadaceae</taxon>
        <taxon>Cellulomonas</taxon>
    </lineage>
</organism>
<reference evidence="2 3" key="1">
    <citation type="submission" date="2018-11" db="EMBL/GenBank/DDBJ databases">
        <title>Draft genome sequence of Cellulomonas takizawaensis strain TKZ-21.</title>
        <authorList>
            <person name="Yamamura H."/>
            <person name="Hayashi T."/>
            <person name="Hamada M."/>
            <person name="Serisawa Y."/>
            <person name="Matsuyama K."/>
            <person name="Nakagawa Y."/>
            <person name="Otoguro M."/>
            <person name="Yanagida F."/>
            <person name="Hayakawa M."/>
        </authorList>
    </citation>
    <scope>NUCLEOTIDE SEQUENCE [LARGE SCALE GENOMIC DNA]</scope>
    <source>
        <strain evidence="2 3">TKZ-21</strain>
    </source>
</reference>
<proteinExistence type="predicted"/>
<feature type="compositionally biased region" description="Pro residues" evidence="1">
    <location>
        <begin position="48"/>
        <end position="58"/>
    </location>
</feature>
<feature type="compositionally biased region" description="Low complexity" evidence="1">
    <location>
        <begin position="59"/>
        <end position="69"/>
    </location>
</feature>
<dbReference type="Proteomes" id="UP000288246">
    <property type="component" value="Unassembled WGS sequence"/>
</dbReference>
<comment type="caution">
    <text evidence="2">The sequence shown here is derived from an EMBL/GenBank/DDBJ whole genome shotgun (WGS) entry which is preliminary data.</text>
</comment>
<feature type="region of interest" description="Disordered" evidence="1">
    <location>
        <begin position="43"/>
        <end position="69"/>
    </location>
</feature>
<evidence type="ECO:0000313" key="2">
    <source>
        <dbReference type="EMBL" id="GCD20227.1"/>
    </source>
</evidence>
<sequence length="998" mass="105052">MPRTPTGAPAGGAPPQALLSLQALAGNHAVTGLVEAGAPTLQRQQVPAAPPTAPPAAPPAAGAGTPFAAPAEPQHRFARIATWTGWTDSAVTTHDVVGAVPIAHHVTPIDAVPASITPVGWTPGQYESLAAATAAIKSAGTAGAVFLENGRYVAYHASGETLLSAFTLANVLWFPEKPWTAVRFDTDAQVIVTEDGAELRPTQFTTKDDAKTRMADQALMPGAGTASTDPFAGYKQGLDLTKPAVLELAFGAAMRDNALAVLASARVRVQRDVDRRFASGTVSQAEIQTMRSTAEYLAGIDAEIAAIPKTLPSGTQESYAEFQANHARFQALQARRRVVLARYPALARVDATAFARLSPEEQNAQLGADALQVLEDIDTTRNNIHDGSVNLWKIRSVVDSTIAGLGISDPEARKQVENLVAANQTSIAETVLTLFTLAFGIGAAFATGPVGVALAAGAFGLGVADAISQTEAFFAEHAASNTDLDPAQSLLSPEEARSWGWLVVAWVGVVADAAQVVTALKAVKAANGTLEVGVTALAKGDQRLATDLRRAAGIADAGEVLTEALRPGLSRRVGTTIEVNASLAPREIRVDILVDDAGRVSVQGMVVGAEATVGEILAHGQVVTMVRRYDGLVGKIRELVDKVRSLAGFPAPGVNPFKAGSQAYESFFEVMKLPDIIAARRAALGRALGTAEEDVLRREVRFLESELVEHSAAVERMAAEKGSGFVAAAGEETRNAIRSGAVPPLEGNALVKDPSAYYYRRNPAGDPPFLLTRFADSKEPALTLVREGSGWKIATGALSRREEGAALVASWSDDLKRGFAALVGRFADATVVPLRGVATTRRRLQEVVTGAQQYELRQILAEALRTHPDPLVEATQSVDALLAHEIVVVRGTDQLRAYNYRLAFETASGAPASGDLHHLIPLYLGGDHRRLVDIEPLLHDRLHTLIEGIPIGDGVTLAPSSIQNSAALTFDYGAGILSSNGRVQLGRFAADGTFVPVP</sequence>
<accession>A0A401UZV3</accession>
<dbReference type="EMBL" id="BHYL01000126">
    <property type="protein sequence ID" value="GCD20227.1"/>
    <property type="molecule type" value="Genomic_DNA"/>
</dbReference>
<keyword evidence="3" id="KW-1185">Reference proteome</keyword>
<evidence type="ECO:0000313" key="3">
    <source>
        <dbReference type="Proteomes" id="UP000288246"/>
    </source>
</evidence>